<dbReference type="KEGG" id="ppd:Ppro_2927"/>
<protein>
    <recommendedName>
        <fullName evidence="4">GxxExxY protein</fullName>
    </recommendedName>
</protein>
<dbReference type="RefSeq" id="WP_011736760.1">
    <property type="nucleotide sequence ID" value="NC_008609.1"/>
</dbReference>
<reference evidence="2 3" key="1">
    <citation type="submission" date="2006-10" db="EMBL/GenBank/DDBJ databases">
        <title>Complete sequence of chromosome of Pelobacter propionicus DSM 2379.</title>
        <authorList>
            <consortium name="US DOE Joint Genome Institute"/>
            <person name="Copeland A."/>
            <person name="Lucas S."/>
            <person name="Lapidus A."/>
            <person name="Barry K."/>
            <person name="Detter J.C."/>
            <person name="Glavina del Rio T."/>
            <person name="Hammon N."/>
            <person name="Israni S."/>
            <person name="Dalin E."/>
            <person name="Tice H."/>
            <person name="Pitluck S."/>
            <person name="Saunders E."/>
            <person name="Brettin T."/>
            <person name="Bruce D."/>
            <person name="Han C."/>
            <person name="Tapia R."/>
            <person name="Schmutz J."/>
            <person name="Larimer F."/>
            <person name="Land M."/>
            <person name="Hauser L."/>
            <person name="Kyrpides N."/>
            <person name="Kim E."/>
            <person name="Lovley D."/>
            <person name="Richardson P."/>
        </authorList>
    </citation>
    <scope>NUCLEOTIDE SEQUENCE [LARGE SCALE GENOMIC DNA]</scope>
    <source>
        <strain evidence="3">DSM 2379 / NBRC 103807 / OttBd1</strain>
    </source>
</reference>
<dbReference type="EMBL" id="CP000482">
    <property type="protein sequence ID" value="ABL00525.1"/>
    <property type="molecule type" value="Genomic_DNA"/>
</dbReference>
<proteinExistence type="predicted"/>
<feature type="region of interest" description="Disordered" evidence="1">
    <location>
        <begin position="1"/>
        <end position="22"/>
    </location>
</feature>
<keyword evidence="3" id="KW-1185">Reference proteome</keyword>
<evidence type="ECO:0000256" key="1">
    <source>
        <dbReference type="SAM" id="MobiDB-lite"/>
    </source>
</evidence>
<gene>
    <name evidence="2" type="ordered locus">Ppro_2927</name>
</gene>
<accession>A1AT54</accession>
<dbReference type="Pfam" id="PF13366">
    <property type="entry name" value="PDDEXK_3"/>
    <property type="match status" value="1"/>
</dbReference>
<dbReference type="Proteomes" id="UP000006732">
    <property type="component" value="Chromosome"/>
</dbReference>
<sequence>MEHGKGGKHGKNGKNGKNGKGTNTMLHATVTEVVIASFYRVYNILGYGFLEKVYENALAHELQKKGLHVATQHNIKVFYDGMEVGDYYADLFVNGVVIVELKAAECLRQEHAAQLLNYCRATGVEVGLLINFGKSPEVRRVVFPSCVP</sequence>
<feature type="compositionally biased region" description="Basic residues" evidence="1">
    <location>
        <begin position="1"/>
        <end position="14"/>
    </location>
</feature>
<dbReference type="InterPro" id="IPR026350">
    <property type="entry name" value="GxxExxY"/>
</dbReference>
<dbReference type="NCBIfam" id="TIGR04256">
    <property type="entry name" value="GxxExxY"/>
    <property type="match status" value="1"/>
</dbReference>
<dbReference type="STRING" id="338966.Ppro_2927"/>
<evidence type="ECO:0000313" key="2">
    <source>
        <dbReference type="EMBL" id="ABL00525.1"/>
    </source>
</evidence>
<name>A1AT54_PELPD</name>
<dbReference type="eggNOG" id="COG0614">
    <property type="taxonomic scope" value="Bacteria"/>
</dbReference>
<dbReference type="AlphaFoldDB" id="A1AT54"/>
<evidence type="ECO:0008006" key="4">
    <source>
        <dbReference type="Google" id="ProtNLM"/>
    </source>
</evidence>
<organism evidence="2 3">
    <name type="scientific">Pelobacter propionicus (strain DSM 2379 / NBRC 103807 / OttBd1)</name>
    <dbReference type="NCBI Taxonomy" id="338966"/>
    <lineage>
        <taxon>Bacteria</taxon>
        <taxon>Pseudomonadati</taxon>
        <taxon>Thermodesulfobacteriota</taxon>
        <taxon>Desulfuromonadia</taxon>
        <taxon>Desulfuromonadales</taxon>
        <taxon>Desulfuromonadaceae</taxon>
        <taxon>Pelobacter</taxon>
    </lineage>
</organism>
<evidence type="ECO:0000313" key="3">
    <source>
        <dbReference type="Proteomes" id="UP000006732"/>
    </source>
</evidence>
<dbReference type="HOGENOM" id="CLU_134960_0_1_7"/>